<keyword evidence="2" id="KW-1185">Reference proteome</keyword>
<evidence type="ECO:0000313" key="1">
    <source>
        <dbReference type="EMBL" id="KHS57767.1"/>
    </source>
</evidence>
<dbReference type="STRING" id="1577792.QX51_06280"/>
<dbReference type="RefSeq" id="WP_039679049.1">
    <property type="nucleotide sequence ID" value="NZ_JAWGXO010000002.1"/>
</dbReference>
<dbReference type="Pfam" id="PF05402">
    <property type="entry name" value="PqqD"/>
    <property type="match status" value="1"/>
</dbReference>
<dbReference type="Proteomes" id="UP000031189">
    <property type="component" value="Unassembled WGS sequence"/>
</dbReference>
<dbReference type="Gene3D" id="1.10.10.1150">
    <property type="entry name" value="Coenzyme PQQ synthesis protein D (PqqD)"/>
    <property type="match status" value="1"/>
</dbReference>
<accession>A0A0B3W5W1</accession>
<dbReference type="InterPro" id="IPR008792">
    <property type="entry name" value="PQQD"/>
</dbReference>
<sequence>MEIKKDFNLRKFAGEYILMPKNTSEKGCNRLISLSEVEALVWKNLGECKSEEEILSLITKTYMVKKSDARKDLGDFLKQLEEAEII</sequence>
<comment type="caution">
    <text evidence="1">The sequence shown here is derived from an EMBL/GenBank/DDBJ whole genome shotgun (WGS) entry which is preliminary data.</text>
</comment>
<gene>
    <name evidence="1" type="ORF">QX51_06280</name>
</gene>
<organism evidence="1 2">
    <name type="scientific">Terrisporobacter othiniensis</name>
    <dbReference type="NCBI Taxonomy" id="1577792"/>
    <lineage>
        <taxon>Bacteria</taxon>
        <taxon>Bacillati</taxon>
        <taxon>Bacillota</taxon>
        <taxon>Clostridia</taxon>
        <taxon>Peptostreptococcales</taxon>
        <taxon>Peptostreptococcaceae</taxon>
        <taxon>Terrisporobacter</taxon>
    </lineage>
</organism>
<dbReference type="EMBL" id="JWHR01000064">
    <property type="protein sequence ID" value="KHS57767.1"/>
    <property type="molecule type" value="Genomic_DNA"/>
</dbReference>
<name>A0A0B3W5W1_9FIRM</name>
<protein>
    <submittedName>
        <fullName evidence="1">Pyrroloquinoline quinone biosynthesis protein</fullName>
    </submittedName>
</protein>
<dbReference type="InterPro" id="IPR041881">
    <property type="entry name" value="PqqD_sf"/>
</dbReference>
<evidence type="ECO:0000313" key="2">
    <source>
        <dbReference type="Proteomes" id="UP000031189"/>
    </source>
</evidence>
<reference evidence="1 2" key="1">
    <citation type="submission" date="2014-12" db="EMBL/GenBank/DDBJ databases">
        <title>Draft genome sequence of Terrisporobacter sp. 08-306576, isolated from the blood culture of a bacteremia patient.</title>
        <authorList>
            <person name="Lund L.C."/>
            <person name="Sydenham T.V."/>
            <person name="Hogh S.V."/>
            <person name="Skov M.N."/>
            <person name="Kemp M."/>
            <person name="Justesen U.S."/>
        </authorList>
    </citation>
    <scope>NUCLEOTIDE SEQUENCE [LARGE SCALE GENOMIC DNA]</scope>
    <source>
        <strain evidence="1 2">08-306576</strain>
    </source>
</reference>
<proteinExistence type="predicted"/>
<dbReference type="AlphaFoldDB" id="A0A0B3W5W1"/>
<dbReference type="OrthoDB" id="1752996at2"/>